<evidence type="ECO:0000313" key="19">
    <source>
        <dbReference type="Proteomes" id="UP000179880"/>
    </source>
</evidence>
<keyword evidence="5 13" id="KW-0846">Cobalamin</keyword>
<dbReference type="PANTHER" id="PTHR43371">
    <property type="entry name" value="VITAMIN B12-DEPENDENT RIBONUCLEOTIDE REDUCTASE"/>
    <property type="match status" value="1"/>
</dbReference>
<feature type="domain" description="Ribonucleotide reductase large subunit C-terminal" evidence="15">
    <location>
        <begin position="155"/>
        <end position="695"/>
    </location>
</feature>
<feature type="region of interest" description="Disordered" evidence="14">
    <location>
        <begin position="706"/>
        <end position="731"/>
    </location>
</feature>
<dbReference type="EC" id="1.17.4.1" evidence="3 13"/>
<evidence type="ECO:0000259" key="15">
    <source>
        <dbReference type="Pfam" id="PF02867"/>
    </source>
</evidence>
<evidence type="ECO:0000256" key="4">
    <source>
        <dbReference type="ARBA" id="ARBA00014409"/>
    </source>
</evidence>
<dbReference type="EMBL" id="MFUH01000028">
    <property type="protein sequence ID" value="OGI81506.1"/>
    <property type="molecule type" value="Genomic_DNA"/>
</dbReference>
<dbReference type="PRINTS" id="PR01183">
    <property type="entry name" value="RIBORDTASEM1"/>
</dbReference>
<dbReference type="InterPro" id="IPR050862">
    <property type="entry name" value="RdRp_reductase_class-2"/>
</dbReference>
<keyword evidence="8 13" id="KW-0560">Oxidoreductase</keyword>
<evidence type="ECO:0000256" key="13">
    <source>
        <dbReference type="RuleBase" id="RU364064"/>
    </source>
</evidence>
<evidence type="ECO:0000256" key="9">
    <source>
        <dbReference type="ARBA" id="ARBA00023157"/>
    </source>
</evidence>
<dbReference type="Pfam" id="PF12637">
    <property type="entry name" value="TSCPD"/>
    <property type="match status" value="1"/>
</dbReference>
<keyword evidence="7 13" id="KW-0547">Nucleotide-binding</keyword>
<dbReference type="GO" id="GO:0050897">
    <property type="term" value="F:cobalt ion binding"/>
    <property type="evidence" value="ECO:0007669"/>
    <property type="project" value="InterPro"/>
</dbReference>
<evidence type="ECO:0000256" key="5">
    <source>
        <dbReference type="ARBA" id="ARBA00022628"/>
    </source>
</evidence>
<feature type="domain" description="TSCPD" evidence="17">
    <location>
        <begin position="726"/>
        <end position="828"/>
    </location>
</feature>
<dbReference type="PANTHER" id="PTHR43371:SF1">
    <property type="entry name" value="RIBONUCLEOSIDE-DIPHOSPHATE REDUCTASE"/>
    <property type="match status" value="1"/>
</dbReference>
<evidence type="ECO:0000313" key="18">
    <source>
        <dbReference type="EMBL" id="OGI81506.1"/>
    </source>
</evidence>
<dbReference type="InterPro" id="IPR013344">
    <property type="entry name" value="RNR_NrdJ/NrdZ"/>
</dbReference>
<dbReference type="InterPro" id="IPR024434">
    <property type="entry name" value="TSCPD_dom"/>
</dbReference>
<dbReference type="Pfam" id="PF02867">
    <property type="entry name" value="Ribonuc_red_lgC"/>
    <property type="match status" value="1"/>
</dbReference>
<keyword evidence="10 13" id="KW-0170">Cobalt</keyword>
<evidence type="ECO:0000256" key="12">
    <source>
        <dbReference type="ARBA" id="ARBA00047754"/>
    </source>
</evidence>
<evidence type="ECO:0000256" key="3">
    <source>
        <dbReference type="ARBA" id="ARBA00012274"/>
    </source>
</evidence>
<evidence type="ECO:0000259" key="17">
    <source>
        <dbReference type="Pfam" id="PF12637"/>
    </source>
</evidence>
<dbReference type="Gene3D" id="3.20.70.20">
    <property type="match status" value="1"/>
</dbReference>
<dbReference type="Proteomes" id="UP000179880">
    <property type="component" value="Unassembled WGS sequence"/>
</dbReference>
<keyword evidence="9" id="KW-1015">Disulfide bond</keyword>
<comment type="cofactor">
    <cofactor evidence="1 13">
        <name>adenosylcob(III)alamin</name>
        <dbReference type="ChEBI" id="CHEBI:18408"/>
    </cofactor>
</comment>
<dbReference type="GO" id="GO:0031419">
    <property type="term" value="F:cobalamin binding"/>
    <property type="evidence" value="ECO:0007669"/>
    <property type="project" value="UniProtKB-KW"/>
</dbReference>
<sequence>MGGGPLPIEIKSDLKKKRAPRAVFIRRFFSKEGVHPYDEVGWQNVEVPIHDPNGSVNVRRLEFPDFWSENAINIAGSKYFRGRIGSTERETSVRQMIDRVTSTLTDWGLKFGHLKTAEEAEIFSSELTSILLNQRAAFNSPVWFNVGLMEKPQCSACFILSVEDNMESILDWVKNEGLIFKRGSGAGINLSSLRSESETLSYGGRSSGPVSFMRGADSVAGMIASGGSTRRAAKMVILNIDHPDIMKFARVKADEEKKVRALIEAGYNMYDLNDSGWHSIQYQNANNSVRVVDEFMEAVEADGNFSTRFVKTNATAQTLRARELMREIAQAAWECGDPGMQYDTTINHWHTCPNSGRINASNPCSEYMHLDNSACNLASINLLKYLKADGSFDVDAFRHTVDIMILAQEIIVDGSSYPTEKISQTAHDFRQLGLGYANLGALLMVLGLPYDSSAARHMAGALTALMTGEAYRFSALIAGRLGPFFGYKPNRESMLKVLGMHKRALENINVVQIADSKIYATAERAWMDAFKLAGRYGVRNSQITVLAPTGTIALMMDCATTGIEPEFALVKSKKLVGGGMMKFVNSAVPLALQRLGYSSDEIMPILSHIEATGTIEGAPNLKEEHLAVFDCAIKPKAGNRAISWQGHVKMVAAAQPFISGAISKTFNMPTETTVEEIIEAYMMGWKLGLKAFAVYRDGSKAAQPLFIEGQGPKNKKKDQPVRRRLPPTRQSETHKFSIAGHEGYLTYSMYEDGQLAELFVRMAKQGSTLSGLLDAFATAISISLQYGVPLSTFVGKFAHGRYEPAGYTENPDIRITTSITDYIFRYLALRFLGQSKLDDYGIKATPKELEDKLEGKKETVLPTSVPHKNGVVYADSMCKTCGGMMIQTGTCKTCLQCGTSNGGC</sequence>
<dbReference type="AlphaFoldDB" id="A0A1F6WIA4"/>
<evidence type="ECO:0000256" key="1">
    <source>
        <dbReference type="ARBA" id="ARBA00001922"/>
    </source>
</evidence>
<gene>
    <name evidence="18" type="ORF">A3B93_00730</name>
</gene>
<dbReference type="GO" id="GO:0071897">
    <property type="term" value="P:DNA biosynthetic process"/>
    <property type="evidence" value="ECO:0007669"/>
    <property type="project" value="UniProtKB-KW"/>
</dbReference>
<comment type="similarity">
    <text evidence="2 13">Belongs to the ribonucleoside diphosphate reductase class-2 family.</text>
</comment>
<comment type="catalytic activity">
    <reaction evidence="12 13">
        <text>a 2'-deoxyribonucleoside 5'-diphosphate + [thioredoxin]-disulfide + H2O = a ribonucleoside 5'-diphosphate + [thioredoxin]-dithiol</text>
        <dbReference type="Rhea" id="RHEA:23252"/>
        <dbReference type="Rhea" id="RHEA-COMP:10698"/>
        <dbReference type="Rhea" id="RHEA-COMP:10700"/>
        <dbReference type="ChEBI" id="CHEBI:15377"/>
        <dbReference type="ChEBI" id="CHEBI:29950"/>
        <dbReference type="ChEBI" id="CHEBI:50058"/>
        <dbReference type="ChEBI" id="CHEBI:57930"/>
        <dbReference type="ChEBI" id="CHEBI:73316"/>
        <dbReference type="EC" id="1.17.4.1"/>
    </reaction>
</comment>
<dbReference type="CDD" id="cd02888">
    <property type="entry name" value="RNR_II_dimer"/>
    <property type="match status" value="1"/>
</dbReference>
<dbReference type="GO" id="GO:0004748">
    <property type="term" value="F:ribonucleoside-diphosphate reductase activity, thioredoxin disulfide as acceptor"/>
    <property type="evidence" value="ECO:0007669"/>
    <property type="project" value="UniProtKB-EC"/>
</dbReference>
<evidence type="ECO:0000259" key="16">
    <source>
        <dbReference type="Pfam" id="PF08471"/>
    </source>
</evidence>
<evidence type="ECO:0000256" key="2">
    <source>
        <dbReference type="ARBA" id="ARBA00007405"/>
    </source>
</evidence>
<proteinExistence type="inferred from homology"/>
<dbReference type="InterPro" id="IPR000788">
    <property type="entry name" value="RNR_lg_C"/>
</dbReference>
<protein>
    <recommendedName>
        <fullName evidence="4 13">Vitamin B12-dependent ribonucleotide reductase</fullName>
        <ecNumber evidence="3 13">1.17.4.1</ecNumber>
    </recommendedName>
</protein>
<dbReference type="NCBIfam" id="TIGR02504">
    <property type="entry name" value="NrdJ_Z"/>
    <property type="match status" value="1"/>
</dbReference>
<feature type="domain" description="Ribonucleotide reductase class II vitamin B12-dependent N-terminal" evidence="16">
    <location>
        <begin position="49"/>
        <end position="134"/>
    </location>
</feature>
<dbReference type="GO" id="GO:0000166">
    <property type="term" value="F:nucleotide binding"/>
    <property type="evidence" value="ECO:0007669"/>
    <property type="project" value="UniProtKB-KW"/>
</dbReference>
<reference evidence="18 19" key="1">
    <citation type="journal article" date="2016" name="Nat. Commun.">
        <title>Thousands of microbial genomes shed light on interconnected biogeochemical processes in an aquifer system.</title>
        <authorList>
            <person name="Anantharaman K."/>
            <person name="Brown C.T."/>
            <person name="Hug L.A."/>
            <person name="Sharon I."/>
            <person name="Castelle C.J."/>
            <person name="Probst A.J."/>
            <person name="Thomas B.C."/>
            <person name="Singh A."/>
            <person name="Wilkins M.J."/>
            <person name="Karaoz U."/>
            <person name="Brodie E.L."/>
            <person name="Williams K.H."/>
            <person name="Hubbard S.S."/>
            <person name="Banfield J.F."/>
        </authorList>
    </citation>
    <scope>NUCLEOTIDE SEQUENCE [LARGE SCALE GENOMIC DNA]</scope>
</reference>
<dbReference type="Pfam" id="PF08471">
    <property type="entry name" value="Ribonuc_red_2_N"/>
    <property type="match status" value="1"/>
</dbReference>
<evidence type="ECO:0000256" key="7">
    <source>
        <dbReference type="ARBA" id="ARBA00022741"/>
    </source>
</evidence>
<evidence type="ECO:0000256" key="14">
    <source>
        <dbReference type="SAM" id="MobiDB-lite"/>
    </source>
</evidence>
<keyword evidence="6 13" id="KW-0237">DNA synthesis</keyword>
<comment type="caution">
    <text evidence="18">The sequence shown here is derived from an EMBL/GenBank/DDBJ whole genome shotgun (WGS) entry which is preliminary data.</text>
</comment>
<name>A0A1F6WIA4_9BACT</name>
<dbReference type="SUPFAM" id="SSF51998">
    <property type="entry name" value="PFL-like glycyl radical enzymes"/>
    <property type="match status" value="1"/>
</dbReference>
<dbReference type="InterPro" id="IPR013678">
    <property type="entry name" value="RNR_2_N"/>
</dbReference>
<dbReference type="NCBIfam" id="NF005122">
    <property type="entry name" value="PRK06556.1"/>
    <property type="match status" value="1"/>
</dbReference>
<accession>A0A1F6WIA4</accession>
<comment type="function">
    <text evidence="11 13">Catalyzes the reduction of ribonucleotides to deoxyribonucleotides. May function to provide a pool of deoxyribonucleotide precursors for DNA repair during oxygen limitation and/or for immediate growth after restoration of oxygen.</text>
</comment>
<evidence type="ECO:0000256" key="11">
    <source>
        <dbReference type="ARBA" id="ARBA00025437"/>
    </source>
</evidence>
<evidence type="ECO:0000256" key="10">
    <source>
        <dbReference type="ARBA" id="ARBA00023285"/>
    </source>
</evidence>
<evidence type="ECO:0000256" key="6">
    <source>
        <dbReference type="ARBA" id="ARBA00022634"/>
    </source>
</evidence>
<evidence type="ECO:0000256" key="8">
    <source>
        <dbReference type="ARBA" id="ARBA00023002"/>
    </source>
</evidence>
<organism evidence="18 19">
    <name type="scientific">Candidatus Nomurabacteria bacterium RIFCSPHIGHO2_02_FULL_42_24</name>
    <dbReference type="NCBI Taxonomy" id="1801757"/>
    <lineage>
        <taxon>Bacteria</taxon>
        <taxon>Candidatus Nomuraibacteriota</taxon>
    </lineage>
</organism>